<protein>
    <submittedName>
        <fullName evidence="1">Uncharacterized protein</fullName>
    </submittedName>
</protein>
<proteinExistence type="predicted"/>
<organism evidence="1 2">
    <name type="scientific">Brassica cretica</name>
    <name type="common">Mustard</name>
    <dbReference type="NCBI Taxonomy" id="69181"/>
    <lineage>
        <taxon>Eukaryota</taxon>
        <taxon>Viridiplantae</taxon>
        <taxon>Streptophyta</taxon>
        <taxon>Embryophyta</taxon>
        <taxon>Tracheophyta</taxon>
        <taxon>Spermatophyta</taxon>
        <taxon>Magnoliopsida</taxon>
        <taxon>eudicotyledons</taxon>
        <taxon>Gunneridae</taxon>
        <taxon>Pentapetalae</taxon>
        <taxon>rosids</taxon>
        <taxon>malvids</taxon>
        <taxon>Brassicales</taxon>
        <taxon>Brassicaceae</taxon>
        <taxon>Brassiceae</taxon>
        <taxon>Brassica</taxon>
    </lineage>
</organism>
<reference evidence="1 2" key="1">
    <citation type="journal article" date="2020" name="BMC Genomics">
        <title>Intraspecific diversification of the crop wild relative Brassica cretica Lam. using demographic model selection.</title>
        <authorList>
            <person name="Kioukis A."/>
            <person name="Michalopoulou V.A."/>
            <person name="Briers L."/>
            <person name="Pirintsos S."/>
            <person name="Studholme D.J."/>
            <person name="Pavlidis P."/>
            <person name="Sarris P.F."/>
        </authorList>
    </citation>
    <scope>NUCLEOTIDE SEQUENCE [LARGE SCALE GENOMIC DNA]</scope>
    <source>
        <strain evidence="2">cv. PFS-1207/04</strain>
    </source>
</reference>
<evidence type="ECO:0000313" key="1">
    <source>
        <dbReference type="EMBL" id="KAF3590432.1"/>
    </source>
</evidence>
<comment type="caution">
    <text evidence="1">The sequence shown here is derived from an EMBL/GenBank/DDBJ whole genome shotgun (WGS) entry which is preliminary data.</text>
</comment>
<dbReference type="Proteomes" id="UP000266723">
    <property type="component" value="Unassembled WGS sequence"/>
</dbReference>
<sequence length="97" mass="11564">MDMIRRQKAIRSEASIDGLTRLSIDDVYEYLPKRLVTVKLLKDELDEINFSQCLIREEFSQRLEEQRKQLKPDLECTSTASITFRKECRSMMLISRY</sequence>
<keyword evidence="2" id="KW-1185">Reference proteome</keyword>
<accession>A0ABQ7DZH5</accession>
<evidence type="ECO:0000313" key="2">
    <source>
        <dbReference type="Proteomes" id="UP000266723"/>
    </source>
</evidence>
<name>A0ABQ7DZH5_BRACR</name>
<dbReference type="EMBL" id="QGKV02000299">
    <property type="protein sequence ID" value="KAF3590432.1"/>
    <property type="molecule type" value="Genomic_DNA"/>
</dbReference>
<gene>
    <name evidence="1" type="ORF">DY000_02021544</name>
</gene>